<reference evidence="9" key="1">
    <citation type="submission" date="2017-05" db="EMBL/GenBank/DDBJ databases">
        <title>The Genome Sequence of Enterococcus sp. 9E7_DIV0242.</title>
        <authorList>
            <consortium name="The Broad Institute Genomics Platform"/>
            <consortium name="The Broad Institute Genomic Center for Infectious Diseases"/>
            <person name="Earl A."/>
            <person name="Manson A."/>
            <person name="Schwartman J."/>
            <person name="Gilmore M."/>
            <person name="Abouelleil A."/>
            <person name="Cao P."/>
            <person name="Chapman S."/>
            <person name="Cusick C."/>
            <person name="Shea T."/>
            <person name="Young S."/>
            <person name="Neafsey D."/>
            <person name="Nusbaum C."/>
            <person name="Birren B."/>
        </authorList>
    </citation>
    <scope>NUCLEOTIDE SEQUENCE [LARGE SCALE GENOMIC DNA]</scope>
    <source>
        <strain evidence="9">9E7_DIV0242</strain>
    </source>
</reference>
<name>A0A242KE27_9ENTE</name>
<dbReference type="Proteomes" id="UP000195141">
    <property type="component" value="Chromosome"/>
</dbReference>
<feature type="domain" description="ABC transmembrane type-1" evidence="8">
    <location>
        <begin position="70"/>
        <end position="260"/>
    </location>
</feature>
<evidence type="ECO:0000259" key="8">
    <source>
        <dbReference type="PROSITE" id="PS50928"/>
    </source>
</evidence>
<keyword evidence="3" id="KW-1003">Cell membrane</keyword>
<dbReference type="Gene3D" id="1.10.3720.10">
    <property type="entry name" value="MetI-like"/>
    <property type="match status" value="1"/>
</dbReference>
<dbReference type="PROSITE" id="PS50928">
    <property type="entry name" value="ABC_TM1"/>
    <property type="match status" value="1"/>
</dbReference>
<keyword evidence="4 7" id="KW-0812">Transmembrane</keyword>
<dbReference type="CDD" id="cd06261">
    <property type="entry name" value="TM_PBP2"/>
    <property type="match status" value="1"/>
</dbReference>
<feature type="transmembrane region" description="Helical" evidence="7">
    <location>
        <begin position="241"/>
        <end position="260"/>
    </location>
</feature>
<keyword evidence="6 7" id="KW-0472">Membrane</keyword>
<evidence type="ECO:0000256" key="1">
    <source>
        <dbReference type="ARBA" id="ARBA00004651"/>
    </source>
</evidence>
<evidence type="ECO:0000256" key="2">
    <source>
        <dbReference type="ARBA" id="ARBA00022448"/>
    </source>
</evidence>
<evidence type="ECO:0000256" key="7">
    <source>
        <dbReference type="RuleBase" id="RU363032"/>
    </source>
</evidence>
<evidence type="ECO:0000256" key="5">
    <source>
        <dbReference type="ARBA" id="ARBA00022989"/>
    </source>
</evidence>
<keyword evidence="11" id="KW-1185">Reference proteome</keyword>
<organism evidence="9">
    <name type="scientific">Candidatus Enterococcus clewellii</name>
    <dbReference type="NCBI Taxonomy" id="1834193"/>
    <lineage>
        <taxon>Bacteria</taxon>
        <taxon>Bacillati</taxon>
        <taxon>Bacillota</taxon>
        <taxon>Bacilli</taxon>
        <taxon>Lactobacillales</taxon>
        <taxon>Enterococcaceae</taxon>
        <taxon>Enterococcus</taxon>
    </lineage>
</organism>
<dbReference type="Pfam" id="PF00528">
    <property type="entry name" value="BPD_transp_1"/>
    <property type="match status" value="1"/>
</dbReference>
<protein>
    <submittedName>
        <fullName evidence="10">Raffinose/stachyose/melibiose transport system permease</fullName>
    </submittedName>
</protein>
<dbReference type="InterPro" id="IPR035906">
    <property type="entry name" value="MetI-like_sf"/>
</dbReference>
<dbReference type="EMBL" id="CP147247">
    <property type="protein sequence ID" value="WYJ89510.1"/>
    <property type="molecule type" value="Genomic_DNA"/>
</dbReference>
<dbReference type="RefSeq" id="WP_170924717.1">
    <property type="nucleotide sequence ID" value="NZ_CP147247.1"/>
</dbReference>
<dbReference type="PANTHER" id="PTHR43744">
    <property type="entry name" value="ABC TRANSPORTER PERMEASE PROTEIN MG189-RELATED-RELATED"/>
    <property type="match status" value="1"/>
</dbReference>
<sequence>MGKHKGIVEKIINKIMWLAAAFIIFILGYLLYNSFREKSDFMTNTLGLPKGFTVQNYIKLFVNDHFEKYFLNSVIILAFSVVLLVFLASFVAYGLGRYTFRGNRFLRVFFLIGMMFPVQLGIVPIFLLIKNVGLMDSYTSVVLILGTAISMPVLMLTEFFSKLPDELYEAATLDGAGELTIFLRIMFPMAKPVVFSVCIISSVNIWNQFFIPLIFLQTDTKKTVPLLVVKYTNNLFNNMDSALAASVLATIPILILFVIFSRKVLSGFMNGAVKG</sequence>
<evidence type="ECO:0000313" key="10">
    <source>
        <dbReference type="EMBL" id="WYJ89510.1"/>
    </source>
</evidence>
<gene>
    <name evidence="10" type="ORF">A5888_001232</name>
    <name evidence="9" type="ORF">A5888_001241</name>
</gene>
<evidence type="ECO:0000313" key="9">
    <source>
        <dbReference type="EMBL" id="OTP19424.1"/>
    </source>
</evidence>
<dbReference type="PANTHER" id="PTHR43744:SF12">
    <property type="entry name" value="ABC TRANSPORTER PERMEASE PROTEIN MG189-RELATED"/>
    <property type="match status" value="1"/>
</dbReference>
<feature type="transmembrane region" description="Helical" evidence="7">
    <location>
        <begin position="69"/>
        <end position="96"/>
    </location>
</feature>
<proteinExistence type="inferred from homology"/>
<evidence type="ECO:0000256" key="6">
    <source>
        <dbReference type="ARBA" id="ARBA00023136"/>
    </source>
</evidence>
<accession>A0A242KE27</accession>
<reference evidence="10" key="3">
    <citation type="submission" date="2024-03" db="EMBL/GenBank/DDBJ databases">
        <title>The Genome Sequence of Enterococcus sp. DIV0242b.</title>
        <authorList>
            <consortium name="The Broad Institute Genomics Platform"/>
            <consortium name="The Broad Institute Microbial Omics Core"/>
            <consortium name="The Broad Institute Genomic Center for Infectious Diseases"/>
            <person name="Earl A."/>
            <person name="Manson A."/>
            <person name="Gilmore M."/>
            <person name="Schwartman J."/>
            <person name="Shea T."/>
            <person name="Abouelleil A."/>
            <person name="Cao P."/>
            <person name="Chapman S."/>
            <person name="Cusick C."/>
            <person name="Young S."/>
            <person name="Neafsey D."/>
            <person name="Nusbaum C."/>
            <person name="Birren B."/>
        </authorList>
    </citation>
    <scope>NUCLEOTIDE SEQUENCE</scope>
    <source>
        <strain evidence="10">9E7_DIV0242</strain>
    </source>
</reference>
<dbReference type="SUPFAM" id="SSF161098">
    <property type="entry name" value="MetI-like"/>
    <property type="match status" value="1"/>
</dbReference>
<dbReference type="AlphaFoldDB" id="A0A242KE27"/>
<comment type="subcellular location">
    <subcellularLocation>
        <location evidence="1 7">Cell membrane</location>
        <topology evidence="1 7">Multi-pass membrane protein</topology>
    </subcellularLocation>
</comment>
<feature type="transmembrane region" description="Helical" evidence="7">
    <location>
        <begin position="108"/>
        <end position="129"/>
    </location>
</feature>
<feature type="transmembrane region" description="Helical" evidence="7">
    <location>
        <begin position="141"/>
        <end position="160"/>
    </location>
</feature>
<reference evidence="10" key="2">
    <citation type="submission" date="2017-05" db="EMBL/GenBank/DDBJ databases">
        <authorList>
            <consortium name="The Broad Institute Genomics Platform"/>
            <consortium name="The Broad Institute Genomic Center for Infectious Diseases"/>
            <person name="Earl A."/>
            <person name="Manson A."/>
            <person name="Schwartman J."/>
            <person name="Gilmore M."/>
            <person name="Abouelleil A."/>
            <person name="Cao P."/>
            <person name="Chapman S."/>
            <person name="Cusick C."/>
            <person name="Shea T."/>
            <person name="Young S."/>
            <person name="Neafsey D."/>
            <person name="Nusbaum C."/>
            <person name="Birren B."/>
        </authorList>
    </citation>
    <scope>NUCLEOTIDE SEQUENCE</scope>
    <source>
        <strain evidence="10">9E7_DIV0242</strain>
    </source>
</reference>
<keyword evidence="5 7" id="KW-1133">Transmembrane helix</keyword>
<keyword evidence="2 7" id="KW-0813">Transport</keyword>
<dbReference type="InterPro" id="IPR000515">
    <property type="entry name" value="MetI-like"/>
</dbReference>
<dbReference type="EMBL" id="NGMM01000001">
    <property type="protein sequence ID" value="OTP19424.1"/>
    <property type="molecule type" value="Genomic_DNA"/>
</dbReference>
<evidence type="ECO:0000313" key="11">
    <source>
        <dbReference type="Proteomes" id="UP000195141"/>
    </source>
</evidence>
<evidence type="ECO:0000256" key="3">
    <source>
        <dbReference type="ARBA" id="ARBA00022475"/>
    </source>
</evidence>
<comment type="similarity">
    <text evidence="7">Belongs to the binding-protein-dependent transport system permease family.</text>
</comment>
<feature type="transmembrane region" description="Helical" evidence="7">
    <location>
        <begin position="193"/>
        <end position="216"/>
    </location>
</feature>
<evidence type="ECO:0000256" key="4">
    <source>
        <dbReference type="ARBA" id="ARBA00022692"/>
    </source>
</evidence>
<dbReference type="GO" id="GO:0005886">
    <property type="term" value="C:plasma membrane"/>
    <property type="evidence" value="ECO:0007669"/>
    <property type="project" value="UniProtKB-SubCell"/>
</dbReference>
<feature type="transmembrane region" description="Helical" evidence="7">
    <location>
        <begin position="12"/>
        <end position="32"/>
    </location>
</feature>
<dbReference type="GO" id="GO:0055085">
    <property type="term" value="P:transmembrane transport"/>
    <property type="evidence" value="ECO:0007669"/>
    <property type="project" value="InterPro"/>
</dbReference>